<evidence type="ECO:0008006" key="5">
    <source>
        <dbReference type="Google" id="ProtNLM"/>
    </source>
</evidence>
<feature type="transmembrane region" description="Helical" evidence="2">
    <location>
        <begin position="182"/>
        <end position="201"/>
    </location>
</feature>
<name>A0A7W7DAI6_9ACTN</name>
<organism evidence="3 4">
    <name type="scientific">Sphaerisporangium siamense</name>
    <dbReference type="NCBI Taxonomy" id="795645"/>
    <lineage>
        <taxon>Bacteria</taxon>
        <taxon>Bacillati</taxon>
        <taxon>Actinomycetota</taxon>
        <taxon>Actinomycetes</taxon>
        <taxon>Streptosporangiales</taxon>
        <taxon>Streptosporangiaceae</taxon>
        <taxon>Sphaerisporangium</taxon>
    </lineage>
</organism>
<comment type="caution">
    <text evidence="3">The sequence shown here is derived from an EMBL/GenBank/DDBJ whole genome shotgun (WGS) entry which is preliminary data.</text>
</comment>
<evidence type="ECO:0000313" key="4">
    <source>
        <dbReference type="Proteomes" id="UP000542210"/>
    </source>
</evidence>
<keyword evidence="2" id="KW-0812">Transmembrane</keyword>
<feature type="region of interest" description="Disordered" evidence="1">
    <location>
        <begin position="133"/>
        <end position="153"/>
    </location>
</feature>
<dbReference type="InterPro" id="IPR022062">
    <property type="entry name" value="DUF3618"/>
</dbReference>
<accession>A0A7W7DAI6</accession>
<dbReference type="EMBL" id="JACHND010000001">
    <property type="protein sequence ID" value="MBB4703260.1"/>
    <property type="molecule type" value="Genomic_DNA"/>
</dbReference>
<keyword evidence="2" id="KW-0472">Membrane</keyword>
<evidence type="ECO:0000313" key="3">
    <source>
        <dbReference type="EMBL" id="MBB4703260.1"/>
    </source>
</evidence>
<proteinExistence type="predicted"/>
<keyword evidence="2" id="KW-1133">Transmembrane helix</keyword>
<dbReference type="RefSeq" id="WP_184883570.1">
    <property type="nucleotide sequence ID" value="NZ_BOOV01000032.1"/>
</dbReference>
<reference evidence="3 4" key="1">
    <citation type="submission" date="2020-08" db="EMBL/GenBank/DDBJ databases">
        <title>Sequencing the genomes of 1000 actinobacteria strains.</title>
        <authorList>
            <person name="Klenk H.-P."/>
        </authorList>
    </citation>
    <scope>NUCLEOTIDE SEQUENCE [LARGE SCALE GENOMIC DNA]</scope>
    <source>
        <strain evidence="3 4">DSM 45784</strain>
    </source>
</reference>
<evidence type="ECO:0000256" key="2">
    <source>
        <dbReference type="SAM" id="Phobius"/>
    </source>
</evidence>
<gene>
    <name evidence="3" type="ORF">BJ982_004804</name>
</gene>
<sequence length="213" mass="22879">MTETDPIGRPYRPTAGEVGLHRQEPGTATSPDSLGQSLNVPQVHALPKPYVKPVVSHGRGDPLAGLSESSLEPRHEAPPGSYDEVAGYDRSRYYWSEEDRLRDDIHRTREELGLTVEALAQKVDVKARARRKVSQTKDKAAEMAGRLRGGPHPHKVAADGAGTMRAAGAVPVGTGGVDRRPAALIVAGLATMIGAGWAAWGRRRPRGGALRHR</sequence>
<dbReference type="Pfam" id="PF12277">
    <property type="entry name" value="DUF3618"/>
    <property type="match status" value="1"/>
</dbReference>
<protein>
    <recommendedName>
        <fullName evidence="5">DUF3618 domain-containing protein</fullName>
    </recommendedName>
</protein>
<dbReference type="Proteomes" id="UP000542210">
    <property type="component" value="Unassembled WGS sequence"/>
</dbReference>
<dbReference type="AlphaFoldDB" id="A0A7W7DAI6"/>
<evidence type="ECO:0000256" key="1">
    <source>
        <dbReference type="SAM" id="MobiDB-lite"/>
    </source>
</evidence>
<feature type="compositionally biased region" description="Polar residues" evidence="1">
    <location>
        <begin position="26"/>
        <end position="40"/>
    </location>
</feature>
<keyword evidence="4" id="KW-1185">Reference proteome</keyword>
<feature type="region of interest" description="Disordered" evidence="1">
    <location>
        <begin position="1"/>
        <end position="85"/>
    </location>
</feature>